<feature type="region of interest" description="Disordered" evidence="1">
    <location>
        <begin position="102"/>
        <end position="124"/>
    </location>
</feature>
<sequence>MSLVLFFAATFLAPVPSVVDFSAVFFAVVFFADFFAVFFAVVFFADFSGVVCVVSDVDVFPGPFPDPDPAGVPSGGSPAVSLATIAAAPSHSVIVLAHCDRNDKSTPGERQRGRADPSALCPARPPDNRSFVLLTAPYTGRSERRGWGRVALSGSRQRPGDGVSPGACGSVKITPEPPEESPPHPGRASRPGIAAQ</sequence>
<evidence type="ECO:0000313" key="3">
    <source>
        <dbReference type="EMBL" id="GAA2043212.1"/>
    </source>
</evidence>
<keyword evidence="2" id="KW-0812">Transmembrane</keyword>
<feature type="compositionally biased region" description="Basic and acidic residues" evidence="1">
    <location>
        <begin position="102"/>
        <end position="115"/>
    </location>
</feature>
<feature type="transmembrane region" description="Helical" evidence="2">
    <location>
        <begin position="27"/>
        <end position="45"/>
    </location>
</feature>
<gene>
    <name evidence="3" type="ORF">GCM10009757_07530</name>
</gene>
<evidence type="ECO:0000256" key="2">
    <source>
        <dbReference type="SAM" id="Phobius"/>
    </source>
</evidence>
<name>A0ABP5GBW2_9ACTN</name>
<comment type="caution">
    <text evidence="3">The sequence shown here is derived from an EMBL/GenBank/DDBJ whole genome shotgun (WGS) entry which is preliminary data.</text>
</comment>
<organism evidence="3 4">
    <name type="scientific">Streptomyces cheonanensis</name>
    <dbReference type="NCBI Taxonomy" id="312720"/>
    <lineage>
        <taxon>Bacteria</taxon>
        <taxon>Bacillati</taxon>
        <taxon>Actinomycetota</taxon>
        <taxon>Actinomycetes</taxon>
        <taxon>Kitasatosporales</taxon>
        <taxon>Streptomycetaceae</taxon>
        <taxon>Streptomyces</taxon>
    </lineage>
</organism>
<evidence type="ECO:0000256" key="1">
    <source>
        <dbReference type="SAM" id="MobiDB-lite"/>
    </source>
</evidence>
<feature type="region of interest" description="Disordered" evidence="1">
    <location>
        <begin position="148"/>
        <end position="196"/>
    </location>
</feature>
<dbReference type="EMBL" id="BAAANQ010000001">
    <property type="protein sequence ID" value="GAA2043212.1"/>
    <property type="molecule type" value="Genomic_DNA"/>
</dbReference>
<evidence type="ECO:0000313" key="4">
    <source>
        <dbReference type="Proteomes" id="UP001403094"/>
    </source>
</evidence>
<dbReference type="Proteomes" id="UP001403094">
    <property type="component" value="Unassembled WGS sequence"/>
</dbReference>
<reference evidence="4" key="1">
    <citation type="journal article" date="2019" name="Int. J. Syst. Evol. Microbiol.">
        <title>The Global Catalogue of Microorganisms (GCM) 10K type strain sequencing project: providing services to taxonomists for standard genome sequencing and annotation.</title>
        <authorList>
            <consortium name="The Broad Institute Genomics Platform"/>
            <consortium name="The Broad Institute Genome Sequencing Center for Infectious Disease"/>
            <person name="Wu L."/>
            <person name="Ma J."/>
        </authorList>
    </citation>
    <scope>NUCLEOTIDE SEQUENCE [LARGE SCALE GENOMIC DNA]</scope>
    <source>
        <strain evidence="4">JCM 14549</strain>
    </source>
</reference>
<keyword evidence="4" id="KW-1185">Reference proteome</keyword>
<proteinExistence type="predicted"/>
<keyword evidence="2" id="KW-0472">Membrane</keyword>
<protein>
    <submittedName>
        <fullName evidence="3">Uncharacterized protein</fullName>
    </submittedName>
</protein>
<accession>A0ABP5GBW2</accession>
<keyword evidence="2" id="KW-1133">Transmembrane helix</keyword>